<feature type="compositionally biased region" description="Polar residues" evidence="1">
    <location>
        <begin position="35"/>
        <end position="53"/>
    </location>
</feature>
<gene>
    <name evidence="2" type="ORF">LECACI_7A003049</name>
</gene>
<dbReference type="PANTHER" id="PTHR42085">
    <property type="entry name" value="F-BOX DOMAIN-CONTAINING PROTEIN"/>
    <property type="match status" value="1"/>
</dbReference>
<dbReference type="EMBL" id="CAVMBE010000014">
    <property type="protein sequence ID" value="CAK3937981.1"/>
    <property type="molecule type" value="Genomic_DNA"/>
</dbReference>
<dbReference type="InterPro" id="IPR038883">
    <property type="entry name" value="AN11006-like"/>
</dbReference>
<evidence type="ECO:0000256" key="1">
    <source>
        <dbReference type="SAM" id="MobiDB-lite"/>
    </source>
</evidence>
<evidence type="ECO:0000313" key="2">
    <source>
        <dbReference type="EMBL" id="CAK3937981.1"/>
    </source>
</evidence>
<sequence>MPSHASNHEPAHTYADDLTAQLARTTLANDREADNNSNNMAEATSRSGETATQEECPLFKLPGEVRNHIYGYALSMEGKIVVRGRSWNFRTHTVPSLAQTSRRLYKEAMAIFYDCNTFQLKTLVDIQKWEPFKTGTSSSVNSFSHWLHLELESSIRYHHTLRQYGLQPTNLFDEKISDSEIADLKARGDSQILASVTVVWATHEKILASLAEQPRRRPFLSVRDLEMAAAARKPGWKEVLLLMTGGDSG</sequence>
<dbReference type="AlphaFoldDB" id="A0AAI9E7L8"/>
<comment type="caution">
    <text evidence="2">The sequence shown here is derived from an EMBL/GenBank/DDBJ whole genome shotgun (WGS) entry which is preliminary data.</text>
</comment>
<dbReference type="Proteomes" id="UP001296104">
    <property type="component" value="Unassembled WGS sequence"/>
</dbReference>
<feature type="region of interest" description="Disordered" evidence="1">
    <location>
        <begin position="28"/>
        <end position="53"/>
    </location>
</feature>
<protein>
    <submittedName>
        <fullName evidence="2">Uncharacterized protein</fullName>
    </submittedName>
</protein>
<accession>A0AAI9E7L8</accession>
<name>A0AAI9E7L8_9PEZI</name>
<organism evidence="2 3">
    <name type="scientific">Lecanosticta acicola</name>
    <dbReference type="NCBI Taxonomy" id="111012"/>
    <lineage>
        <taxon>Eukaryota</taxon>
        <taxon>Fungi</taxon>
        <taxon>Dikarya</taxon>
        <taxon>Ascomycota</taxon>
        <taxon>Pezizomycotina</taxon>
        <taxon>Dothideomycetes</taxon>
        <taxon>Dothideomycetidae</taxon>
        <taxon>Mycosphaerellales</taxon>
        <taxon>Mycosphaerellaceae</taxon>
        <taxon>Lecanosticta</taxon>
    </lineage>
</organism>
<dbReference type="PANTHER" id="PTHR42085:SF2">
    <property type="entry name" value="F-BOX DOMAIN-CONTAINING PROTEIN"/>
    <property type="match status" value="1"/>
</dbReference>
<evidence type="ECO:0000313" key="3">
    <source>
        <dbReference type="Proteomes" id="UP001296104"/>
    </source>
</evidence>
<keyword evidence="3" id="KW-1185">Reference proteome</keyword>
<reference evidence="2" key="1">
    <citation type="submission" date="2023-11" db="EMBL/GenBank/DDBJ databases">
        <authorList>
            <person name="Alioto T."/>
            <person name="Alioto T."/>
            <person name="Gomez Garrido J."/>
        </authorList>
    </citation>
    <scope>NUCLEOTIDE SEQUENCE</scope>
</reference>
<proteinExistence type="predicted"/>